<sequence>MVYVFKDAMSQADQGSDGALGGVLIMWDCRVVEKVEEVVGQYSVSCRFKNVGDQLEWALTSFYGPNLNKRLGAENFTQAMHNFSDFISSHGPLDAPLEGGLYTWSTSSSVSRLDRFLFLNTGMFSSLTYLKAAKKQILWNELNALDVRAERYLLSGEEKSEIEKTTLSVEISWRKKSRLLNLREGDSNTKFFRHMANSNCRNKSITSITVDGTLTSNQDSIIECITHFYRSLFTRFYRSLYSDQQVSRSFPDVLVFPRLSREKAVCKLGYAKVSCGAPCLLARQFGHHRNGHIWIAVPHCLMWCLLEGKKPMDRIYHIIRKKGGAANSMTLGELAEDLKDFGGMWSNLAESKGNNMAES</sequence>
<evidence type="ECO:0000313" key="1">
    <source>
        <dbReference type="EnsemblPlants" id="QL06p033122:mrna"/>
    </source>
</evidence>
<dbReference type="EnsemblPlants" id="QL06p033122:mrna">
    <property type="protein sequence ID" value="QL06p033122:mrna"/>
    <property type="gene ID" value="QL06p033122"/>
</dbReference>
<dbReference type="InParanoid" id="A0A7N2LZ40"/>
<organism evidence="1 2">
    <name type="scientific">Quercus lobata</name>
    <name type="common">Valley oak</name>
    <dbReference type="NCBI Taxonomy" id="97700"/>
    <lineage>
        <taxon>Eukaryota</taxon>
        <taxon>Viridiplantae</taxon>
        <taxon>Streptophyta</taxon>
        <taxon>Embryophyta</taxon>
        <taxon>Tracheophyta</taxon>
        <taxon>Spermatophyta</taxon>
        <taxon>Magnoliopsida</taxon>
        <taxon>eudicotyledons</taxon>
        <taxon>Gunneridae</taxon>
        <taxon>Pentapetalae</taxon>
        <taxon>rosids</taxon>
        <taxon>fabids</taxon>
        <taxon>Fagales</taxon>
        <taxon>Fagaceae</taxon>
        <taxon>Quercus</taxon>
    </lineage>
</organism>
<dbReference type="AlphaFoldDB" id="A0A7N2LZ40"/>
<protein>
    <submittedName>
        <fullName evidence="1">Uncharacterized protein</fullName>
    </submittedName>
</protein>
<proteinExistence type="predicted"/>
<dbReference type="Proteomes" id="UP000594261">
    <property type="component" value="Chromosome 6"/>
</dbReference>
<evidence type="ECO:0000313" key="2">
    <source>
        <dbReference type="Proteomes" id="UP000594261"/>
    </source>
</evidence>
<name>A0A7N2LZ40_QUELO</name>
<reference evidence="1 2" key="1">
    <citation type="journal article" date="2016" name="G3 (Bethesda)">
        <title>First Draft Assembly and Annotation of the Genome of a California Endemic Oak Quercus lobata Nee (Fagaceae).</title>
        <authorList>
            <person name="Sork V.L."/>
            <person name="Fitz-Gibbon S.T."/>
            <person name="Puiu D."/>
            <person name="Crepeau M."/>
            <person name="Gugger P.F."/>
            <person name="Sherman R."/>
            <person name="Stevens K."/>
            <person name="Langley C.H."/>
            <person name="Pellegrini M."/>
            <person name="Salzberg S.L."/>
        </authorList>
    </citation>
    <scope>NUCLEOTIDE SEQUENCE [LARGE SCALE GENOMIC DNA]</scope>
    <source>
        <strain evidence="1 2">cv. SW786</strain>
    </source>
</reference>
<dbReference type="Gramene" id="QL06p033122:mrna">
    <property type="protein sequence ID" value="QL06p033122:mrna"/>
    <property type="gene ID" value="QL06p033122"/>
</dbReference>
<reference evidence="1" key="2">
    <citation type="submission" date="2021-01" db="UniProtKB">
        <authorList>
            <consortium name="EnsemblPlants"/>
        </authorList>
    </citation>
    <scope>IDENTIFICATION</scope>
</reference>
<keyword evidence="2" id="KW-1185">Reference proteome</keyword>
<dbReference type="EMBL" id="LRBV02000006">
    <property type="status" value="NOT_ANNOTATED_CDS"/>
    <property type="molecule type" value="Genomic_DNA"/>
</dbReference>
<accession>A0A7N2LZ40</accession>